<dbReference type="GO" id="GO:0005789">
    <property type="term" value="C:endoplasmic reticulum membrane"/>
    <property type="evidence" value="ECO:0007669"/>
    <property type="project" value="UniProtKB-SubCell"/>
</dbReference>
<keyword evidence="6" id="KW-0285">Flavoprotein</keyword>
<comment type="cofactor">
    <cofactor evidence="1">
        <name>FAD</name>
        <dbReference type="ChEBI" id="CHEBI:57692"/>
    </cofactor>
</comment>
<comment type="subunit">
    <text evidence="4">May function both as a monomer and a homodimer.</text>
</comment>
<keyword evidence="13" id="KW-1015">Disulfide bond</keyword>
<accession>A0AAX4KCU2</accession>
<evidence type="ECO:0000256" key="3">
    <source>
        <dbReference type="ARBA" id="ARBA00008277"/>
    </source>
</evidence>
<evidence type="ECO:0000256" key="15">
    <source>
        <dbReference type="ARBA" id="ARBA00023284"/>
    </source>
</evidence>
<keyword evidence="11" id="KW-0560">Oxidoreductase</keyword>
<keyword evidence="8" id="KW-0256">Endoplasmic reticulum</keyword>
<dbReference type="KEGG" id="ker:91101061"/>
<evidence type="ECO:0000256" key="8">
    <source>
        <dbReference type="ARBA" id="ARBA00022824"/>
    </source>
</evidence>
<protein>
    <recommendedName>
        <fullName evidence="19">Endoplasmic oxidoreductin 1</fullName>
    </recommendedName>
</protein>
<dbReference type="AlphaFoldDB" id="A0AAX4KCU2"/>
<evidence type="ECO:0000256" key="4">
    <source>
        <dbReference type="ARBA" id="ARBA00011802"/>
    </source>
</evidence>
<keyword evidence="15" id="KW-0676">Redox-active center</keyword>
<keyword evidence="18" id="KW-1185">Reference proteome</keyword>
<name>A0AAX4KCU2_9TREE</name>
<evidence type="ECO:0000256" key="1">
    <source>
        <dbReference type="ARBA" id="ARBA00001974"/>
    </source>
</evidence>
<dbReference type="GO" id="GO:0016972">
    <property type="term" value="F:thiol oxidase activity"/>
    <property type="evidence" value="ECO:0007669"/>
    <property type="project" value="InterPro"/>
</dbReference>
<reference evidence="17 18" key="1">
    <citation type="submission" date="2024-01" db="EMBL/GenBank/DDBJ databases">
        <title>Comparative genomics of Cryptococcus and Kwoniella reveals pathogenesis evolution and contrasting modes of karyotype evolution via chromosome fusion or intercentromeric recombination.</title>
        <authorList>
            <person name="Coelho M.A."/>
            <person name="David-Palma M."/>
            <person name="Shea T."/>
            <person name="Bowers K."/>
            <person name="McGinley-Smith S."/>
            <person name="Mohammad A.W."/>
            <person name="Gnirke A."/>
            <person name="Yurkov A.M."/>
            <person name="Nowrousian M."/>
            <person name="Sun S."/>
            <person name="Cuomo C.A."/>
            <person name="Heitman J."/>
        </authorList>
    </citation>
    <scope>NUCLEOTIDE SEQUENCE [LARGE SCALE GENOMIC DNA]</scope>
    <source>
        <strain evidence="17 18">PYCC6329</strain>
    </source>
</reference>
<dbReference type="PANTHER" id="PTHR12613:SF0">
    <property type="entry name" value="ERO1-LIKE PROTEIN"/>
    <property type="match status" value="1"/>
</dbReference>
<dbReference type="GO" id="GO:0034975">
    <property type="term" value="P:protein folding in endoplasmic reticulum"/>
    <property type="evidence" value="ECO:0007669"/>
    <property type="project" value="InterPro"/>
</dbReference>
<dbReference type="Proteomes" id="UP001358614">
    <property type="component" value="Chromosome 1"/>
</dbReference>
<evidence type="ECO:0000256" key="2">
    <source>
        <dbReference type="ARBA" id="ARBA00004367"/>
    </source>
</evidence>
<keyword evidence="7 16" id="KW-0732">Signal</keyword>
<feature type="chain" id="PRO_5043926467" description="Endoplasmic oxidoreductin 1" evidence="16">
    <location>
        <begin position="21"/>
        <end position="818"/>
    </location>
</feature>
<dbReference type="GeneID" id="91101061"/>
<evidence type="ECO:0000256" key="10">
    <source>
        <dbReference type="ARBA" id="ARBA00022982"/>
    </source>
</evidence>
<evidence type="ECO:0000256" key="11">
    <source>
        <dbReference type="ARBA" id="ARBA00023002"/>
    </source>
</evidence>
<gene>
    <name evidence="17" type="ORF">V865_002257</name>
</gene>
<dbReference type="GO" id="GO:0015035">
    <property type="term" value="F:protein-disulfide reductase activity"/>
    <property type="evidence" value="ECO:0007669"/>
    <property type="project" value="InterPro"/>
</dbReference>
<evidence type="ECO:0000313" key="18">
    <source>
        <dbReference type="Proteomes" id="UP001358614"/>
    </source>
</evidence>
<dbReference type="EMBL" id="CP144089">
    <property type="protein sequence ID" value="WWD04190.1"/>
    <property type="molecule type" value="Genomic_DNA"/>
</dbReference>
<evidence type="ECO:0000256" key="6">
    <source>
        <dbReference type="ARBA" id="ARBA00022630"/>
    </source>
</evidence>
<evidence type="ECO:0008006" key="19">
    <source>
        <dbReference type="Google" id="ProtNLM"/>
    </source>
</evidence>
<evidence type="ECO:0000256" key="13">
    <source>
        <dbReference type="ARBA" id="ARBA00023157"/>
    </source>
</evidence>
<keyword evidence="14" id="KW-0325">Glycoprotein</keyword>
<keyword evidence="10" id="KW-0249">Electron transport</keyword>
<evidence type="ECO:0000256" key="5">
    <source>
        <dbReference type="ARBA" id="ARBA00022448"/>
    </source>
</evidence>
<dbReference type="RefSeq" id="XP_066082157.1">
    <property type="nucleotide sequence ID" value="XM_066226060.1"/>
</dbReference>
<dbReference type="InterPro" id="IPR037192">
    <property type="entry name" value="ERO1-like_sf"/>
</dbReference>
<comment type="subcellular location">
    <subcellularLocation>
        <location evidence="2">Endoplasmic reticulum membrane</location>
        <topology evidence="2">Peripheral membrane protein</topology>
        <orientation evidence="2">Lumenal side</orientation>
    </subcellularLocation>
</comment>
<dbReference type="SUPFAM" id="SSF110019">
    <property type="entry name" value="ERO1-like"/>
    <property type="match status" value="1"/>
</dbReference>
<keyword evidence="5" id="KW-0813">Transport</keyword>
<evidence type="ECO:0000256" key="9">
    <source>
        <dbReference type="ARBA" id="ARBA00022827"/>
    </source>
</evidence>
<sequence>MRAPFALALVASSSTALVNGAGLTGKDSLKPESKVARNVLEGKSEGYCSPSGPIESTHCLYETVESLNKKLFPTIHELVSYPFFKHYKVDLYKECPFWHENGFCMNRNCGVEEANEDDIPEKWRAKALSEIKVSSAGDEGVSGCYFKEQDFCYVEDDADQNGQYIDLTLNPERFTGYAGDSAHNVWRAIYEENCFGLSEASLSSSSSSEKTTKIADTVLGAGGISKSNDGQVPGWGFSKLSEGWGTEMVKHPSAASASEVELCEEKKVYYRVVSGLHASISIHICADYLDQSTGEWSPNLECFIQRLATHPERLSNVYFNAVLLLRAVARAAPYLRAYDIATAPTIGLGVKSGRESDRLSKQRFNEILDLASQDEMNKGFDEGDFFRSEDAPILKEQFKTHFRNVSRIMDCVGCDKCRLWGKLQVSGIGTALKILFELDDKALDPKINPDLLQRSEVVALFNTLHRISESLAAVEEFRQIYAAHQKEEIEGSKKKIKQIEGNAHETNTTSSTSTISTILAVVLSAFEGFRRTCKGCLDTIQSEGIGQVMHRLKEWVGGVGKGEFASSGGSRLDITNRDSWYTLPITQDTSHTVVSLVLSSSYHGRTLVLSELTSTQISTSEVKSSVSHVYSSGFLPSLVLLSTEDVTATIEQIDKFTLDTLPEDCLVNFRGMNLLAKFSSVGCTIKSINSVIPTIIDTLRDHLKSQNGYLRYIPMDYPPVVQTGSEGSYQWSSVALPNSVEITFQADSDDTVVHPRYDQKVARALLKAHLGDRSFEIPATSVLKVEAQVPPSRQEIQEASMAAHGVTPAFWGHTTRQW</sequence>
<proteinExistence type="inferred from homology"/>
<evidence type="ECO:0000313" key="17">
    <source>
        <dbReference type="EMBL" id="WWD04190.1"/>
    </source>
</evidence>
<dbReference type="Pfam" id="PF04137">
    <property type="entry name" value="ERO1"/>
    <property type="match status" value="1"/>
</dbReference>
<evidence type="ECO:0000256" key="14">
    <source>
        <dbReference type="ARBA" id="ARBA00023180"/>
    </source>
</evidence>
<dbReference type="InterPro" id="IPR007266">
    <property type="entry name" value="Ero1"/>
</dbReference>
<evidence type="ECO:0000256" key="12">
    <source>
        <dbReference type="ARBA" id="ARBA00023136"/>
    </source>
</evidence>
<dbReference type="GO" id="GO:0071949">
    <property type="term" value="F:FAD binding"/>
    <property type="evidence" value="ECO:0007669"/>
    <property type="project" value="InterPro"/>
</dbReference>
<keyword evidence="9" id="KW-0274">FAD</keyword>
<evidence type="ECO:0000256" key="7">
    <source>
        <dbReference type="ARBA" id="ARBA00022729"/>
    </source>
</evidence>
<evidence type="ECO:0000256" key="16">
    <source>
        <dbReference type="SAM" id="SignalP"/>
    </source>
</evidence>
<keyword evidence="12" id="KW-0472">Membrane</keyword>
<organism evidence="17 18">
    <name type="scientific">Kwoniella europaea PYCC6329</name>
    <dbReference type="NCBI Taxonomy" id="1423913"/>
    <lineage>
        <taxon>Eukaryota</taxon>
        <taxon>Fungi</taxon>
        <taxon>Dikarya</taxon>
        <taxon>Basidiomycota</taxon>
        <taxon>Agaricomycotina</taxon>
        <taxon>Tremellomycetes</taxon>
        <taxon>Tremellales</taxon>
        <taxon>Cryptococcaceae</taxon>
        <taxon>Kwoniella</taxon>
    </lineage>
</organism>
<dbReference type="PANTHER" id="PTHR12613">
    <property type="entry name" value="ERO1-RELATED"/>
    <property type="match status" value="1"/>
</dbReference>
<comment type="similarity">
    <text evidence="3">Belongs to the EROs family.</text>
</comment>
<feature type="signal peptide" evidence="16">
    <location>
        <begin position="1"/>
        <end position="20"/>
    </location>
</feature>